<protein>
    <submittedName>
        <fullName evidence="1">Uncharacterized protein</fullName>
    </submittedName>
</protein>
<sequence>MISAGILPLRRLFWRSKRISLLQFPNSCGTGPVSLFNDKRRFPRMLSAPSSCGMGPENLLPDRSSIVRLSHEPNTLGILPSNWLPLKS</sequence>
<evidence type="ECO:0000313" key="1">
    <source>
        <dbReference type="EMBL" id="JAE14264.1"/>
    </source>
</evidence>
<organism evidence="1">
    <name type="scientific">Arundo donax</name>
    <name type="common">Giant reed</name>
    <name type="synonym">Donax arundinaceus</name>
    <dbReference type="NCBI Taxonomy" id="35708"/>
    <lineage>
        <taxon>Eukaryota</taxon>
        <taxon>Viridiplantae</taxon>
        <taxon>Streptophyta</taxon>
        <taxon>Embryophyta</taxon>
        <taxon>Tracheophyta</taxon>
        <taxon>Spermatophyta</taxon>
        <taxon>Magnoliopsida</taxon>
        <taxon>Liliopsida</taxon>
        <taxon>Poales</taxon>
        <taxon>Poaceae</taxon>
        <taxon>PACMAD clade</taxon>
        <taxon>Arundinoideae</taxon>
        <taxon>Arundineae</taxon>
        <taxon>Arundo</taxon>
    </lineage>
</organism>
<accession>A0A0A9FSR6</accession>
<proteinExistence type="predicted"/>
<name>A0A0A9FSR6_ARUDO</name>
<reference evidence="1" key="2">
    <citation type="journal article" date="2015" name="Data Brief">
        <title>Shoot transcriptome of the giant reed, Arundo donax.</title>
        <authorList>
            <person name="Barrero R.A."/>
            <person name="Guerrero F.D."/>
            <person name="Moolhuijzen P."/>
            <person name="Goolsby J.A."/>
            <person name="Tidwell J."/>
            <person name="Bellgard S.E."/>
            <person name="Bellgard M.I."/>
        </authorList>
    </citation>
    <scope>NUCLEOTIDE SEQUENCE</scope>
    <source>
        <tissue evidence="1">Shoot tissue taken approximately 20 cm above the soil surface</tissue>
    </source>
</reference>
<dbReference type="EMBL" id="GBRH01183632">
    <property type="protein sequence ID" value="JAE14264.1"/>
    <property type="molecule type" value="Transcribed_RNA"/>
</dbReference>
<reference evidence="1" key="1">
    <citation type="submission" date="2014-09" db="EMBL/GenBank/DDBJ databases">
        <authorList>
            <person name="Magalhaes I.L.F."/>
            <person name="Oliveira U."/>
            <person name="Santos F.R."/>
            <person name="Vidigal T.H.D.A."/>
            <person name="Brescovit A.D."/>
            <person name="Santos A.J."/>
        </authorList>
    </citation>
    <scope>NUCLEOTIDE SEQUENCE</scope>
    <source>
        <tissue evidence="1">Shoot tissue taken approximately 20 cm above the soil surface</tissue>
    </source>
</reference>
<dbReference type="AlphaFoldDB" id="A0A0A9FSR6"/>